<keyword evidence="6" id="KW-0812">Transmembrane</keyword>
<keyword evidence="3 4" id="KW-0472">Membrane</keyword>
<evidence type="ECO:0000256" key="3">
    <source>
        <dbReference type="ARBA" id="ARBA00023136"/>
    </source>
</evidence>
<dbReference type="Pfam" id="PF03323">
    <property type="entry name" value="GerA"/>
    <property type="match status" value="1"/>
</dbReference>
<comment type="caution">
    <text evidence="7">The sequence shown here is derived from an EMBL/GenBank/DDBJ whole genome shotgun (WGS) entry which is preliminary data.</text>
</comment>
<dbReference type="InterPro" id="IPR004995">
    <property type="entry name" value="Spore_Ger"/>
</dbReference>
<dbReference type="EMBL" id="JACSQO010000002">
    <property type="protein sequence ID" value="MBD7943657.1"/>
    <property type="molecule type" value="Genomic_DNA"/>
</dbReference>
<proteinExistence type="inferred from homology"/>
<evidence type="ECO:0000256" key="4">
    <source>
        <dbReference type="PIRNR" id="PIRNR005690"/>
    </source>
</evidence>
<keyword evidence="8" id="KW-1185">Reference proteome</keyword>
<feature type="transmembrane region" description="Helical" evidence="6">
    <location>
        <begin position="374"/>
        <end position="393"/>
    </location>
</feature>
<gene>
    <name evidence="7" type="ORF">H9650_05950</name>
</gene>
<sequence length="488" mass="54837">MKPTEEALDLQTYKNLFKKNADVDFQLYTYGQYKVHFITCDSMVNLQLLNEVIVPRVQETCAQVEQTPLEKTILEKLHIPELKILNTKEEVITKLFNGYLILFFEDENLTFSSNISKKPNRNPEESRMEVLIKGPRDNFIEDISVNIALIRKRLPTNSLSVEKMEIGRRSKTTVAILYMEDIASKEILQDILKQLNEIDVDILFGGELLMERVNKRSLVFPKNDYTGRPDFAMQALVRGRFLILVDGVSYVVITPVNLFLLLKAGEDIEYPVAFSTAERLLRIVGLMVGVALPAFWLALTTFHQDQMPFQLLATVVQNNTGLPLPSALEMLIMLIMFELFREAGLRLPSVIGGTISVVGGIIVGDAAIRAGLTSPAMIVVIAISTIATFTLVNQSLVTAVSVVRIIMILITSFLGLFGFFVSLYLLLLYLSNIRIFGVSYMNIATDLSWATIKKSLFRPPAIDYKDRPNSLDPQDSTRLGGAEDEKKN</sequence>
<feature type="transmembrane region" description="Helical" evidence="6">
    <location>
        <begin position="347"/>
        <end position="368"/>
    </location>
</feature>
<dbReference type="RefSeq" id="WP_191696791.1">
    <property type="nucleotide sequence ID" value="NZ_JACSQO010000002.1"/>
</dbReference>
<evidence type="ECO:0000256" key="2">
    <source>
        <dbReference type="ARBA" id="ARBA00005278"/>
    </source>
</evidence>
<feature type="transmembrane region" description="Helical" evidence="6">
    <location>
        <begin position="241"/>
        <end position="262"/>
    </location>
</feature>
<comment type="subcellular location">
    <subcellularLocation>
        <location evidence="4">Cell membrane</location>
    </subcellularLocation>
    <subcellularLocation>
        <location evidence="1">Membrane</location>
        <topology evidence="1">Multi-pass membrane protein</topology>
    </subcellularLocation>
</comment>
<reference evidence="7 8" key="1">
    <citation type="submission" date="2020-08" db="EMBL/GenBank/DDBJ databases">
        <title>A Genomic Blueprint of the Chicken Gut Microbiome.</title>
        <authorList>
            <person name="Gilroy R."/>
            <person name="Ravi A."/>
            <person name="Getino M."/>
            <person name="Pursley I."/>
            <person name="Horton D.L."/>
            <person name="Alikhan N.-F."/>
            <person name="Baker D."/>
            <person name="Gharbi K."/>
            <person name="Hall N."/>
            <person name="Watson M."/>
            <person name="Adriaenssens E.M."/>
            <person name="Foster-Nyarko E."/>
            <person name="Jarju S."/>
            <person name="Secka A."/>
            <person name="Antonio M."/>
            <person name="Oren A."/>
            <person name="Chaudhuri R."/>
            <person name="La Ragione R.M."/>
            <person name="Hildebrand F."/>
            <person name="Pallen M.J."/>
        </authorList>
    </citation>
    <scope>NUCLEOTIDE SEQUENCE [LARGE SCALE GENOMIC DNA]</scope>
    <source>
        <strain evidence="7 8">Sa2BUA9</strain>
    </source>
</reference>
<name>A0ABR8R813_9BACI</name>
<dbReference type="PANTHER" id="PTHR22550">
    <property type="entry name" value="SPORE GERMINATION PROTEIN"/>
    <property type="match status" value="1"/>
</dbReference>
<dbReference type="PIRSF" id="PIRSF005690">
    <property type="entry name" value="GerBA"/>
    <property type="match status" value="1"/>
</dbReference>
<dbReference type="InterPro" id="IPR050768">
    <property type="entry name" value="UPF0353/GerABKA_families"/>
</dbReference>
<organism evidence="7 8">
    <name type="scientific">Psychrobacillus faecigallinarum</name>
    <dbReference type="NCBI Taxonomy" id="2762235"/>
    <lineage>
        <taxon>Bacteria</taxon>
        <taxon>Bacillati</taxon>
        <taxon>Bacillota</taxon>
        <taxon>Bacilli</taxon>
        <taxon>Bacillales</taxon>
        <taxon>Bacillaceae</taxon>
        <taxon>Psychrobacillus</taxon>
    </lineage>
</organism>
<evidence type="ECO:0000256" key="1">
    <source>
        <dbReference type="ARBA" id="ARBA00004141"/>
    </source>
</evidence>
<protein>
    <submittedName>
        <fullName evidence="7">Spore germination protein</fullName>
    </submittedName>
</protein>
<keyword evidence="6" id="KW-1133">Transmembrane helix</keyword>
<evidence type="ECO:0000256" key="5">
    <source>
        <dbReference type="SAM" id="MobiDB-lite"/>
    </source>
</evidence>
<accession>A0ABR8R813</accession>
<feature type="transmembrane region" description="Helical" evidence="6">
    <location>
        <begin position="405"/>
        <end position="427"/>
    </location>
</feature>
<dbReference type="PANTHER" id="PTHR22550:SF5">
    <property type="entry name" value="LEUCINE ZIPPER PROTEIN 4"/>
    <property type="match status" value="1"/>
</dbReference>
<evidence type="ECO:0000256" key="6">
    <source>
        <dbReference type="SAM" id="Phobius"/>
    </source>
</evidence>
<feature type="region of interest" description="Disordered" evidence="5">
    <location>
        <begin position="463"/>
        <end position="488"/>
    </location>
</feature>
<evidence type="ECO:0000313" key="7">
    <source>
        <dbReference type="EMBL" id="MBD7943657.1"/>
    </source>
</evidence>
<feature type="transmembrane region" description="Helical" evidence="6">
    <location>
        <begin position="283"/>
        <end position="302"/>
    </location>
</feature>
<comment type="similarity">
    <text evidence="2 4">Belongs to the GerABKA family.</text>
</comment>
<dbReference type="Proteomes" id="UP000640786">
    <property type="component" value="Unassembled WGS sequence"/>
</dbReference>
<evidence type="ECO:0000313" key="8">
    <source>
        <dbReference type="Proteomes" id="UP000640786"/>
    </source>
</evidence>